<dbReference type="Gene3D" id="4.10.240.10">
    <property type="entry name" value="Zn(2)-C6 fungal-type DNA-binding domain"/>
    <property type="match status" value="1"/>
</dbReference>
<organism evidence="7 8">
    <name type="scientific">Aspergillus neoniger (strain CBS 115656)</name>
    <dbReference type="NCBI Taxonomy" id="1448310"/>
    <lineage>
        <taxon>Eukaryota</taxon>
        <taxon>Fungi</taxon>
        <taxon>Dikarya</taxon>
        <taxon>Ascomycota</taxon>
        <taxon>Pezizomycotina</taxon>
        <taxon>Eurotiomycetes</taxon>
        <taxon>Eurotiomycetidae</taxon>
        <taxon>Eurotiales</taxon>
        <taxon>Aspergillaceae</taxon>
        <taxon>Aspergillus</taxon>
        <taxon>Aspergillus subgen. Circumdati</taxon>
    </lineage>
</organism>
<dbReference type="GO" id="GO:0009893">
    <property type="term" value="P:positive regulation of metabolic process"/>
    <property type="evidence" value="ECO:0007669"/>
    <property type="project" value="UniProtKB-ARBA"/>
</dbReference>
<keyword evidence="4" id="KW-0539">Nucleus</keyword>
<dbReference type="GO" id="GO:0000981">
    <property type="term" value="F:DNA-binding transcription factor activity, RNA polymerase II-specific"/>
    <property type="evidence" value="ECO:0007669"/>
    <property type="project" value="InterPro"/>
</dbReference>
<accession>A0A318YP26</accession>
<dbReference type="EMBL" id="KZ821455">
    <property type="protein sequence ID" value="PYH35607.1"/>
    <property type="molecule type" value="Genomic_DNA"/>
</dbReference>
<sequence length="439" mass="47408">MADQDRARTRTEESLEAQLRSACEECHARKIRCELSVATGGGRCKACALNQRQCLFSLRNRIGRPRKRPLSSPSKCHKASSSLQHHHPTAETPTSDPPQTSLAQTGPAQHMGKPYQQRTTGGPLQDGQAHMWSPGHAGWNSGSTWQAQQPGPVLASPSASFDNFLPPDRRGWDTVGQLIIDGSGIGSLSDACLSDIGSVGDSLPIDPIVLLGSPGALNELDGEGRSGPGDKGFLDALKLYSGLHNNCKSTTLDLLTEAGRYKVQVICKLFDELSQAAFTLQDDTLHASPTLRSDMSEAKIIAVALSEAIQVCIDIIQHNFQIHQCTATAPENCGSRNLSEQQLLLPARPDSQNDQVAGACICLAGADEKQLGVQQNGLELLICLEFFLIRFRHVMSKVECLVASAARGSCDCWISYAPKVDAARSQVSALLKKFRNFQD</sequence>
<dbReference type="SUPFAM" id="SSF57701">
    <property type="entry name" value="Zn2/Cys6 DNA-binding domain"/>
    <property type="match status" value="1"/>
</dbReference>
<evidence type="ECO:0000256" key="5">
    <source>
        <dbReference type="SAM" id="MobiDB-lite"/>
    </source>
</evidence>
<feature type="compositionally biased region" description="Polar residues" evidence="5">
    <location>
        <begin position="140"/>
        <end position="149"/>
    </location>
</feature>
<keyword evidence="2" id="KW-0238">DNA-binding</keyword>
<dbReference type="Proteomes" id="UP000247647">
    <property type="component" value="Unassembled WGS sequence"/>
</dbReference>
<dbReference type="InterPro" id="IPR036864">
    <property type="entry name" value="Zn2-C6_fun-type_DNA-bd_sf"/>
</dbReference>
<gene>
    <name evidence="7" type="ORF">BO87DRAFT_414767</name>
</gene>
<protein>
    <recommendedName>
        <fullName evidence="6">Zn(2)-C6 fungal-type domain-containing protein</fullName>
    </recommendedName>
</protein>
<dbReference type="GO" id="GO:0008270">
    <property type="term" value="F:zinc ion binding"/>
    <property type="evidence" value="ECO:0007669"/>
    <property type="project" value="InterPro"/>
</dbReference>
<evidence type="ECO:0000256" key="2">
    <source>
        <dbReference type="ARBA" id="ARBA00023125"/>
    </source>
</evidence>
<evidence type="ECO:0000256" key="3">
    <source>
        <dbReference type="ARBA" id="ARBA00023163"/>
    </source>
</evidence>
<feature type="compositionally biased region" description="Polar residues" evidence="5">
    <location>
        <begin position="91"/>
        <end position="107"/>
    </location>
</feature>
<keyword evidence="8" id="KW-1185">Reference proteome</keyword>
<dbReference type="OrthoDB" id="2574141at2759"/>
<dbReference type="GeneID" id="37129105"/>
<dbReference type="PROSITE" id="PS00463">
    <property type="entry name" value="ZN2_CY6_FUNGAL_1"/>
    <property type="match status" value="1"/>
</dbReference>
<evidence type="ECO:0000256" key="1">
    <source>
        <dbReference type="ARBA" id="ARBA00023015"/>
    </source>
</evidence>
<feature type="region of interest" description="Disordered" evidence="5">
    <location>
        <begin position="64"/>
        <end position="162"/>
    </location>
</feature>
<feature type="domain" description="Zn(2)-C6 fungal-type" evidence="6">
    <location>
        <begin position="22"/>
        <end position="54"/>
    </location>
</feature>
<dbReference type="CDD" id="cd00067">
    <property type="entry name" value="GAL4"/>
    <property type="match status" value="1"/>
</dbReference>
<proteinExistence type="predicted"/>
<reference evidence="7" key="1">
    <citation type="submission" date="2016-12" db="EMBL/GenBank/DDBJ databases">
        <title>The genomes of Aspergillus section Nigri reveals drivers in fungal speciation.</title>
        <authorList>
            <consortium name="DOE Joint Genome Institute"/>
            <person name="Vesth T.C."/>
            <person name="Nybo J."/>
            <person name="Theobald S."/>
            <person name="Brandl J."/>
            <person name="Frisvad J.C."/>
            <person name="Nielsen K.F."/>
            <person name="Lyhne E.K."/>
            <person name="Kogle M.E."/>
            <person name="Kuo A."/>
            <person name="Riley R."/>
            <person name="Clum A."/>
            <person name="Nolan M."/>
            <person name="Lipzen A."/>
            <person name="Salamov A."/>
            <person name="Henrissat B."/>
            <person name="Wiebenga A."/>
            <person name="De Vries R.P."/>
            <person name="Grigoriev I.V."/>
            <person name="Mortensen U.H."/>
            <person name="Andersen M.R."/>
            <person name="Baker S.E."/>
        </authorList>
    </citation>
    <scope>NUCLEOTIDE SEQUENCE [LARGE SCALE GENOMIC DNA]</scope>
    <source>
        <strain evidence="7">CBS 115656</strain>
    </source>
</reference>
<evidence type="ECO:0000256" key="4">
    <source>
        <dbReference type="ARBA" id="ARBA00023242"/>
    </source>
</evidence>
<name>A0A318YP26_ASPNB</name>
<dbReference type="GO" id="GO:0003677">
    <property type="term" value="F:DNA binding"/>
    <property type="evidence" value="ECO:0007669"/>
    <property type="project" value="UniProtKB-KW"/>
</dbReference>
<evidence type="ECO:0000313" key="7">
    <source>
        <dbReference type="EMBL" id="PYH35607.1"/>
    </source>
</evidence>
<keyword evidence="3" id="KW-0804">Transcription</keyword>
<dbReference type="AlphaFoldDB" id="A0A318YP26"/>
<keyword evidence="1" id="KW-0805">Transcription regulation</keyword>
<feature type="compositionally biased region" description="Low complexity" evidence="5">
    <location>
        <begin position="71"/>
        <end position="82"/>
    </location>
</feature>
<dbReference type="InterPro" id="IPR001138">
    <property type="entry name" value="Zn2Cys6_DnaBD"/>
</dbReference>
<dbReference type="RefSeq" id="XP_025481085.1">
    <property type="nucleotide sequence ID" value="XM_025626649.1"/>
</dbReference>
<evidence type="ECO:0000313" key="8">
    <source>
        <dbReference type="Proteomes" id="UP000247647"/>
    </source>
</evidence>
<evidence type="ECO:0000259" key="6">
    <source>
        <dbReference type="PROSITE" id="PS00463"/>
    </source>
</evidence>